<evidence type="ECO:0000256" key="2">
    <source>
        <dbReference type="ARBA" id="ARBA00023027"/>
    </source>
</evidence>
<accession>A0AAJ0HQE6</accession>
<dbReference type="SUPFAM" id="SSF52343">
    <property type="entry name" value="Ferredoxin reductase-like, C-terminal NADP-linked domain"/>
    <property type="match status" value="1"/>
</dbReference>
<protein>
    <recommendedName>
        <fullName evidence="3">FAD-binding FR-type domain-containing protein</fullName>
    </recommendedName>
</protein>
<evidence type="ECO:0000313" key="4">
    <source>
        <dbReference type="EMBL" id="KAK3359342.1"/>
    </source>
</evidence>
<comment type="caution">
    <text evidence="4">The sequence shown here is derived from an EMBL/GenBank/DDBJ whole genome shotgun (WGS) entry which is preliminary data.</text>
</comment>
<dbReference type="EMBL" id="JAUIQD010000002">
    <property type="protein sequence ID" value="KAK3359342.1"/>
    <property type="molecule type" value="Genomic_DNA"/>
</dbReference>
<dbReference type="InterPro" id="IPR039261">
    <property type="entry name" value="FNR_nucleotide-bd"/>
</dbReference>
<gene>
    <name evidence="4" type="ORF">B0T25DRAFT_95309</name>
</gene>
<evidence type="ECO:0000313" key="5">
    <source>
        <dbReference type="Proteomes" id="UP001275084"/>
    </source>
</evidence>
<name>A0AAJ0HQE6_9PEZI</name>
<organism evidence="4 5">
    <name type="scientific">Lasiosphaeria hispida</name>
    <dbReference type="NCBI Taxonomy" id="260671"/>
    <lineage>
        <taxon>Eukaryota</taxon>
        <taxon>Fungi</taxon>
        <taxon>Dikarya</taxon>
        <taxon>Ascomycota</taxon>
        <taxon>Pezizomycotina</taxon>
        <taxon>Sordariomycetes</taxon>
        <taxon>Sordariomycetidae</taxon>
        <taxon>Sordariales</taxon>
        <taxon>Lasiosphaeriaceae</taxon>
        <taxon>Lasiosphaeria</taxon>
    </lineage>
</organism>
<dbReference type="CDD" id="cd00322">
    <property type="entry name" value="FNR_like"/>
    <property type="match status" value="1"/>
</dbReference>
<proteinExistence type="predicted"/>
<reference evidence="4" key="2">
    <citation type="submission" date="2023-06" db="EMBL/GenBank/DDBJ databases">
        <authorList>
            <consortium name="Lawrence Berkeley National Laboratory"/>
            <person name="Haridas S."/>
            <person name="Hensen N."/>
            <person name="Bonometti L."/>
            <person name="Westerberg I."/>
            <person name="Brannstrom I.O."/>
            <person name="Guillou S."/>
            <person name="Cros-Aarteil S."/>
            <person name="Calhoun S."/>
            <person name="Kuo A."/>
            <person name="Mondo S."/>
            <person name="Pangilinan J."/>
            <person name="Riley R."/>
            <person name="Labutti K."/>
            <person name="Andreopoulos B."/>
            <person name="Lipzen A."/>
            <person name="Chen C."/>
            <person name="Yanf M."/>
            <person name="Daum C."/>
            <person name="Ng V."/>
            <person name="Clum A."/>
            <person name="Steindorff A."/>
            <person name="Ohm R."/>
            <person name="Martin F."/>
            <person name="Silar P."/>
            <person name="Natvig D."/>
            <person name="Lalanne C."/>
            <person name="Gautier V."/>
            <person name="Ament-Velasquez S.L."/>
            <person name="Kruys A."/>
            <person name="Hutchinson M.I."/>
            <person name="Powell A.J."/>
            <person name="Barry K."/>
            <person name="Miller A.N."/>
            <person name="Grigoriev I.V."/>
            <person name="Debuchy R."/>
            <person name="Gladieux P."/>
            <person name="Thoren M.H."/>
            <person name="Johannesson H."/>
        </authorList>
    </citation>
    <scope>NUCLEOTIDE SEQUENCE</scope>
    <source>
        <strain evidence="4">CBS 955.72</strain>
    </source>
</reference>
<dbReference type="InterPro" id="IPR017927">
    <property type="entry name" value="FAD-bd_FR_type"/>
</dbReference>
<dbReference type="SUPFAM" id="SSF63380">
    <property type="entry name" value="Riboflavin synthase domain-like"/>
    <property type="match status" value="1"/>
</dbReference>
<feature type="domain" description="FAD-binding FR-type" evidence="3">
    <location>
        <begin position="37"/>
        <end position="149"/>
    </location>
</feature>
<keyword evidence="2" id="KW-0520">NAD</keyword>
<evidence type="ECO:0000259" key="3">
    <source>
        <dbReference type="PROSITE" id="PS51384"/>
    </source>
</evidence>
<dbReference type="InterPro" id="IPR052128">
    <property type="entry name" value="Oxidoreductase_NAD-binding"/>
</dbReference>
<dbReference type="Gene3D" id="2.40.30.10">
    <property type="entry name" value="Translation factors"/>
    <property type="match status" value="1"/>
</dbReference>
<dbReference type="InterPro" id="IPR017938">
    <property type="entry name" value="Riboflavin_synthase-like_b-brl"/>
</dbReference>
<keyword evidence="5" id="KW-1185">Reference proteome</keyword>
<evidence type="ECO:0000256" key="1">
    <source>
        <dbReference type="ARBA" id="ARBA00023002"/>
    </source>
</evidence>
<dbReference type="PROSITE" id="PS51384">
    <property type="entry name" value="FAD_FR"/>
    <property type="match status" value="1"/>
</dbReference>
<dbReference type="AlphaFoldDB" id="A0AAJ0HQE6"/>
<dbReference type="PANTHER" id="PTHR46505:SF1">
    <property type="entry name" value="OXIDOREDUCTASE NAD-BINDING DOMAIN-CONTAINING PROTEIN 1"/>
    <property type="match status" value="1"/>
</dbReference>
<dbReference type="PANTHER" id="PTHR46505">
    <property type="entry name" value="OXIDOREDUCTASE NAD-BINDING DOMAIN-CONTAINING PROTEIN 1"/>
    <property type="match status" value="1"/>
</dbReference>
<dbReference type="Gene3D" id="3.40.50.80">
    <property type="entry name" value="Nucleotide-binding domain of ferredoxin-NADP reductase (FNR) module"/>
    <property type="match status" value="1"/>
</dbReference>
<dbReference type="GO" id="GO:0005739">
    <property type="term" value="C:mitochondrion"/>
    <property type="evidence" value="ECO:0007669"/>
    <property type="project" value="TreeGrafter"/>
</dbReference>
<dbReference type="GO" id="GO:0016491">
    <property type="term" value="F:oxidoreductase activity"/>
    <property type="evidence" value="ECO:0007669"/>
    <property type="project" value="UniProtKB-KW"/>
</dbReference>
<reference evidence="4" key="1">
    <citation type="journal article" date="2023" name="Mol. Phylogenet. Evol.">
        <title>Genome-scale phylogeny and comparative genomics of the fungal order Sordariales.</title>
        <authorList>
            <person name="Hensen N."/>
            <person name="Bonometti L."/>
            <person name="Westerberg I."/>
            <person name="Brannstrom I.O."/>
            <person name="Guillou S."/>
            <person name="Cros-Aarteil S."/>
            <person name="Calhoun S."/>
            <person name="Haridas S."/>
            <person name="Kuo A."/>
            <person name="Mondo S."/>
            <person name="Pangilinan J."/>
            <person name="Riley R."/>
            <person name="LaButti K."/>
            <person name="Andreopoulos B."/>
            <person name="Lipzen A."/>
            <person name="Chen C."/>
            <person name="Yan M."/>
            <person name="Daum C."/>
            <person name="Ng V."/>
            <person name="Clum A."/>
            <person name="Steindorff A."/>
            <person name="Ohm R.A."/>
            <person name="Martin F."/>
            <person name="Silar P."/>
            <person name="Natvig D.O."/>
            <person name="Lalanne C."/>
            <person name="Gautier V."/>
            <person name="Ament-Velasquez S.L."/>
            <person name="Kruys A."/>
            <person name="Hutchinson M.I."/>
            <person name="Powell A.J."/>
            <person name="Barry K."/>
            <person name="Miller A.N."/>
            <person name="Grigoriev I.V."/>
            <person name="Debuchy R."/>
            <person name="Gladieux P."/>
            <person name="Hiltunen Thoren M."/>
            <person name="Johannesson H."/>
        </authorList>
    </citation>
    <scope>NUCLEOTIDE SEQUENCE</scope>
    <source>
        <strain evidence="4">CBS 955.72</strain>
    </source>
</reference>
<keyword evidence="1" id="KW-0560">Oxidoreductase</keyword>
<dbReference type="Proteomes" id="UP001275084">
    <property type="component" value="Unassembled WGS sequence"/>
</dbReference>
<sequence length="314" mass="33775">MASPADGERAVYEEQEVVEVVPRESHLERTANEPRNPSLHGVTISHIDQISNSIRVFRLDIPRKGTIKFLPGQWLDVHVPTIPKPGGFTITSPPSSATAPETSHNGYLELAIQRSSENPAAAWLWQDPALILGATLHVRVGGSFVWPPPVAAVSALRKVVFVAGGVGINPLMSMLSSLAESLLPGALDVHFLYSMRDPGPPRHVSAMLFLGRIVGVFAKGMLRGGLRLFLTGEGGHVPDGEQGVVSCAGADVVFQRRRISVGDVAAVLGPDRESAVVYVCGVPTMTDHFVEKLTSRSKGGLGMEADKVLFEKWW</sequence>